<sequence length="30" mass="3420">MLTLLLRINHNLINNNNGVVSATPFYYNSI</sequence>
<proteinExistence type="predicted"/>
<evidence type="ECO:0000313" key="1">
    <source>
        <dbReference type="EMBL" id="DAD70761.1"/>
    </source>
</evidence>
<name>A0A8S5LLD2_9CAUD</name>
<dbReference type="EMBL" id="BK015870">
    <property type="protein sequence ID" value="DAD70761.1"/>
    <property type="molecule type" value="Genomic_DNA"/>
</dbReference>
<accession>A0A8S5LLD2</accession>
<protein>
    <submittedName>
        <fullName evidence="1">Uncharacterized protein</fullName>
    </submittedName>
</protein>
<reference evidence="1" key="1">
    <citation type="journal article" date="2021" name="Proc. Natl. Acad. Sci. U.S.A.">
        <title>A Catalog of Tens of Thousands of Viruses from Human Metagenomes Reveals Hidden Associations with Chronic Diseases.</title>
        <authorList>
            <person name="Tisza M.J."/>
            <person name="Buck C.B."/>
        </authorList>
    </citation>
    <scope>NUCLEOTIDE SEQUENCE</scope>
    <source>
        <strain evidence="1">CtKcB20</strain>
    </source>
</reference>
<organism evidence="1">
    <name type="scientific">Siphoviridae sp. ctKcB20</name>
    <dbReference type="NCBI Taxonomy" id="2827568"/>
    <lineage>
        <taxon>Viruses</taxon>
        <taxon>Duplodnaviria</taxon>
        <taxon>Heunggongvirae</taxon>
        <taxon>Uroviricota</taxon>
        <taxon>Caudoviricetes</taxon>
    </lineage>
</organism>